<dbReference type="GO" id="GO:0016020">
    <property type="term" value="C:membrane"/>
    <property type="evidence" value="ECO:0007669"/>
    <property type="project" value="UniProtKB-SubCell"/>
</dbReference>
<evidence type="ECO:0000313" key="7">
    <source>
        <dbReference type="EMBL" id="ONK55861.1"/>
    </source>
</evidence>
<evidence type="ECO:0000313" key="8">
    <source>
        <dbReference type="Proteomes" id="UP000243459"/>
    </source>
</evidence>
<dbReference type="AlphaFoldDB" id="A0A5P1DZV2"/>
<dbReference type="PANTHER" id="PTHR23294:SF59">
    <property type="entry name" value="UNC93-LIKE PROTEIN C922.05C"/>
    <property type="match status" value="1"/>
</dbReference>
<feature type="transmembrane region" description="Helical" evidence="5">
    <location>
        <begin position="78"/>
        <end position="95"/>
    </location>
</feature>
<feature type="transmembrane region" description="Helical" evidence="5">
    <location>
        <begin position="107"/>
        <end position="126"/>
    </location>
</feature>
<feature type="chain" id="PRO_5024431576" description="UNC93-like protein 1" evidence="6">
    <location>
        <begin position="21"/>
        <end position="275"/>
    </location>
</feature>
<evidence type="ECO:0000256" key="3">
    <source>
        <dbReference type="ARBA" id="ARBA00022989"/>
    </source>
</evidence>
<dbReference type="Gramene" id="ONK55861">
    <property type="protein sequence ID" value="ONK55861"/>
    <property type="gene ID" value="A4U43_C10F1720"/>
</dbReference>
<evidence type="ECO:0000256" key="6">
    <source>
        <dbReference type="SAM" id="SignalP"/>
    </source>
</evidence>
<dbReference type="InterPro" id="IPR036259">
    <property type="entry name" value="MFS_trans_sf"/>
</dbReference>
<dbReference type="InterPro" id="IPR051617">
    <property type="entry name" value="UNC-93-like_regulator"/>
</dbReference>
<keyword evidence="8" id="KW-1185">Reference proteome</keyword>
<comment type="subcellular location">
    <subcellularLocation>
        <location evidence="1">Membrane</location>
        <topology evidence="1">Multi-pass membrane protein</topology>
    </subcellularLocation>
</comment>
<name>A0A5P1DZV2_ASPOF</name>
<feature type="transmembrane region" description="Helical" evidence="5">
    <location>
        <begin position="217"/>
        <end position="238"/>
    </location>
</feature>
<evidence type="ECO:0000256" key="2">
    <source>
        <dbReference type="ARBA" id="ARBA00022692"/>
    </source>
</evidence>
<evidence type="ECO:0000256" key="5">
    <source>
        <dbReference type="SAM" id="Phobius"/>
    </source>
</evidence>
<feature type="signal peptide" evidence="6">
    <location>
        <begin position="1"/>
        <end position="20"/>
    </location>
</feature>
<proteinExistence type="predicted"/>
<dbReference type="Proteomes" id="UP000243459">
    <property type="component" value="Chromosome 10"/>
</dbReference>
<gene>
    <name evidence="7" type="ORF">A4U43_C10F1720</name>
</gene>
<dbReference type="EMBL" id="CM007390">
    <property type="protein sequence ID" value="ONK55861.1"/>
    <property type="molecule type" value="Genomic_DNA"/>
</dbReference>
<protein>
    <recommendedName>
        <fullName evidence="9">UNC93-like protein 1</fullName>
    </recommendedName>
</protein>
<keyword evidence="3 5" id="KW-1133">Transmembrane helix</keyword>
<keyword evidence="6" id="KW-0732">Signal</keyword>
<keyword evidence="4 5" id="KW-0472">Membrane</keyword>
<accession>A0A5P1DZV2</accession>
<keyword evidence="2 5" id="KW-0812">Transmembrane</keyword>
<evidence type="ECO:0000256" key="4">
    <source>
        <dbReference type="ARBA" id="ARBA00023136"/>
    </source>
</evidence>
<dbReference type="Gene3D" id="1.20.1250.20">
    <property type="entry name" value="MFS general substrate transporter like domains"/>
    <property type="match status" value="1"/>
</dbReference>
<evidence type="ECO:0008006" key="9">
    <source>
        <dbReference type="Google" id="ProtNLM"/>
    </source>
</evidence>
<dbReference type="PANTHER" id="PTHR23294">
    <property type="entry name" value="ET TRANSLATION PRODUCT-RELATED"/>
    <property type="match status" value="1"/>
</dbReference>
<sequence length="275" mass="30229">MCFMFTGALLSLAILPPATTVKYSNVATESSEILKLFSNWKMLLLLPAAWASNFFYTYQFNNVNGLLFNVRTKGLNNVFYWGAQMVGSMGIGYLLDFSVESRRRRGFVGIVVVALMSSGIWAGGLANQLRFKHGDWPYGEIDFKDGRMFAGPFVLYFGYGLLDAMFQSLIYWVIGALADDSQILSRYSGFYKGVQSAGAAVAWQIDTRKTPLMTQLIINWVLTTASYPLLALLVFLAVKDGSPATAVEDAESKVASAAPAVEGENSKELEFSKAS</sequence>
<dbReference type="OMA" id="YHRIEAS"/>
<organism evidence="7 8">
    <name type="scientific">Asparagus officinalis</name>
    <name type="common">Garden asparagus</name>
    <dbReference type="NCBI Taxonomy" id="4686"/>
    <lineage>
        <taxon>Eukaryota</taxon>
        <taxon>Viridiplantae</taxon>
        <taxon>Streptophyta</taxon>
        <taxon>Embryophyta</taxon>
        <taxon>Tracheophyta</taxon>
        <taxon>Spermatophyta</taxon>
        <taxon>Magnoliopsida</taxon>
        <taxon>Liliopsida</taxon>
        <taxon>Asparagales</taxon>
        <taxon>Asparagaceae</taxon>
        <taxon>Asparagoideae</taxon>
        <taxon>Asparagus</taxon>
    </lineage>
</organism>
<feature type="transmembrane region" description="Helical" evidence="5">
    <location>
        <begin position="36"/>
        <end position="58"/>
    </location>
</feature>
<reference evidence="8" key="1">
    <citation type="journal article" date="2017" name="Nat. Commun.">
        <title>The asparagus genome sheds light on the origin and evolution of a young Y chromosome.</title>
        <authorList>
            <person name="Harkess A."/>
            <person name="Zhou J."/>
            <person name="Xu C."/>
            <person name="Bowers J.E."/>
            <person name="Van der Hulst R."/>
            <person name="Ayyampalayam S."/>
            <person name="Mercati F."/>
            <person name="Riccardi P."/>
            <person name="McKain M.R."/>
            <person name="Kakrana A."/>
            <person name="Tang H."/>
            <person name="Ray J."/>
            <person name="Groenendijk J."/>
            <person name="Arikit S."/>
            <person name="Mathioni S.M."/>
            <person name="Nakano M."/>
            <person name="Shan H."/>
            <person name="Telgmann-Rauber A."/>
            <person name="Kanno A."/>
            <person name="Yue Z."/>
            <person name="Chen H."/>
            <person name="Li W."/>
            <person name="Chen Y."/>
            <person name="Xu X."/>
            <person name="Zhang Y."/>
            <person name="Luo S."/>
            <person name="Chen H."/>
            <person name="Gao J."/>
            <person name="Mao Z."/>
            <person name="Pires J.C."/>
            <person name="Luo M."/>
            <person name="Kudrna D."/>
            <person name="Wing R.A."/>
            <person name="Meyers B.C."/>
            <person name="Yi K."/>
            <person name="Kong H."/>
            <person name="Lavrijsen P."/>
            <person name="Sunseri F."/>
            <person name="Falavigna A."/>
            <person name="Ye Y."/>
            <person name="Leebens-Mack J.H."/>
            <person name="Chen G."/>
        </authorList>
    </citation>
    <scope>NUCLEOTIDE SEQUENCE [LARGE SCALE GENOMIC DNA]</scope>
    <source>
        <strain evidence="8">cv. DH0086</strain>
    </source>
</reference>
<feature type="transmembrane region" description="Helical" evidence="5">
    <location>
        <begin position="153"/>
        <end position="174"/>
    </location>
</feature>
<dbReference type="SUPFAM" id="SSF103473">
    <property type="entry name" value="MFS general substrate transporter"/>
    <property type="match status" value="1"/>
</dbReference>
<evidence type="ECO:0000256" key="1">
    <source>
        <dbReference type="ARBA" id="ARBA00004141"/>
    </source>
</evidence>